<keyword evidence="1" id="KW-0547">Nucleotide-binding</keyword>
<evidence type="ECO:0000259" key="4">
    <source>
        <dbReference type="PROSITE" id="PS51192"/>
    </source>
</evidence>
<dbReference type="PANTHER" id="PTHR45626">
    <property type="entry name" value="TRANSCRIPTION TERMINATION FACTOR 2-RELATED"/>
    <property type="match status" value="1"/>
</dbReference>
<dbReference type="CDD" id="cd18793">
    <property type="entry name" value="SF2_C_SNF"/>
    <property type="match status" value="1"/>
</dbReference>
<name>A0A6C0BAY2_9ZZZZ</name>
<protein>
    <recommendedName>
        <fullName evidence="7">Helicase</fullName>
    </recommendedName>
</protein>
<dbReference type="Pfam" id="PF00176">
    <property type="entry name" value="SNF2-rel_dom"/>
    <property type="match status" value="1"/>
</dbReference>
<dbReference type="InterPro" id="IPR050628">
    <property type="entry name" value="SNF2_RAD54_helicase_TF"/>
</dbReference>
<reference evidence="6" key="1">
    <citation type="journal article" date="2020" name="Nature">
        <title>Giant virus diversity and host interactions through global metagenomics.</title>
        <authorList>
            <person name="Schulz F."/>
            <person name="Roux S."/>
            <person name="Paez-Espino D."/>
            <person name="Jungbluth S."/>
            <person name="Walsh D.A."/>
            <person name="Denef V.J."/>
            <person name="McMahon K.D."/>
            <person name="Konstantinidis K.T."/>
            <person name="Eloe-Fadrosh E.A."/>
            <person name="Kyrpides N.C."/>
            <person name="Woyke T."/>
        </authorList>
    </citation>
    <scope>NUCLEOTIDE SEQUENCE</scope>
    <source>
        <strain evidence="6">GVMAG-M-3300010158-60</strain>
    </source>
</reference>
<dbReference type="GO" id="GO:0016787">
    <property type="term" value="F:hydrolase activity"/>
    <property type="evidence" value="ECO:0007669"/>
    <property type="project" value="UniProtKB-KW"/>
</dbReference>
<dbReference type="InterPro" id="IPR049730">
    <property type="entry name" value="SNF2/RAD54-like_C"/>
</dbReference>
<proteinExistence type="predicted"/>
<dbReference type="SMART" id="SM00487">
    <property type="entry name" value="DEXDc"/>
    <property type="match status" value="1"/>
</dbReference>
<dbReference type="SMART" id="SM00490">
    <property type="entry name" value="HELICc"/>
    <property type="match status" value="1"/>
</dbReference>
<feature type="domain" description="Helicase C-terminal" evidence="5">
    <location>
        <begin position="293"/>
        <end position="451"/>
    </location>
</feature>
<dbReference type="GO" id="GO:0005524">
    <property type="term" value="F:ATP binding"/>
    <property type="evidence" value="ECO:0007669"/>
    <property type="project" value="UniProtKB-KW"/>
</dbReference>
<feature type="domain" description="Helicase ATP-binding" evidence="4">
    <location>
        <begin position="25"/>
        <end position="177"/>
    </location>
</feature>
<dbReference type="InterPro" id="IPR001650">
    <property type="entry name" value="Helicase_C-like"/>
</dbReference>
<dbReference type="GO" id="GO:0005634">
    <property type="term" value="C:nucleus"/>
    <property type="evidence" value="ECO:0007669"/>
    <property type="project" value="TreeGrafter"/>
</dbReference>
<dbReference type="PROSITE" id="PS51192">
    <property type="entry name" value="HELICASE_ATP_BIND_1"/>
    <property type="match status" value="1"/>
</dbReference>
<dbReference type="GO" id="GO:0008094">
    <property type="term" value="F:ATP-dependent activity, acting on DNA"/>
    <property type="evidence" value="ECO:0007669"/>
    <property type="project" value="TreeGrafter"/>
</dbReference>
<organism evidence="6">
    <name type="scientific">viral metagenome</name>
    <dbReference type="NCBI Taxonomy" id="1070528"/>
    <lineage>
        <taxon>unclassified sequences</taxon>
        <taxon>metagenomes</taxon>
        <taxon>organismal metagenomes</taxon>
    </lineage>
</organism>
<evidence type="ECO:0000313" key="6">
    <source>
        <dbReference type="EMBL" id="QHS89407.1"/>
    </source>
</evidence>
<evidence type="ECO:0000256" key="2">
    <source>
        <dbReference type="ARBA" id="ARBA00022801"/>
    </source>
</evidence>
<dbReference type="PROSITE" id="PS51194">
    <property type="entry name" value="HELICASE_CTER"/>
    <property type="match status" value="1"/>
</dbReference>
<dbReference type="Gene3D" id="3.40.50.300">
    <property type="entry name" value="P-loop containing nucleotide triphosphate hydrolases"/>
    <property type="match status" value="1"/>
</dbReference>
<dbReference type="InterPro" id="IPR027417">
    <property type="entry name" value="P-loop_NTPase"/>
</dbReference>
<dbReference type="AlphaFoldDB" id="A0A6C0BAY2"/>
<dbReference type="Pfam" id="PF00271">
    <property type="entry name" value="Helicase_C"/>
    <property type="match status" value="1"/>
</dbReference>
<accession>A0A6C0BAY2</accession>
<dbReference type="InterPro" id="IPR000330">
    <property type="entry name" value="SNF2_N"/>
</dbReference>
<evidence type="ECO:0000259" key="5">
    <source>
        <dbReference type="PROSITE" id="PS51194"/>
    </source>
</evidence>
<keyword evidence="3" id="KW-0067">ATP-binding</keyword>
<dbReference type="EMBL" id="MN739109">
    <property type="protein sequence ID" value="QHS89407.1"/>
    <property type="molecule type" value="Genomic_DNA"/>
</dbReference>
<dbReference type="InterPro" id="IPR038718">
    <property type="entry name" value="SNF2-like_sf"/>
</dbReference>
<evidence type="ECO:0000256" key="1">
    <source>
        <dbReference type="ARBA" id="ARBA00022741"/>
    </source>
</evidence>
<evidence type="ECO:0008006" key="7">
    <source>
        <dbReference type="Google" id="ProtNLM"/>
    </source>
</evidence>
<dbReference type="PANTHER" id="PTHR45626:SF14">
    <property type="entry name" value="ATP-DEPENDENT DNA HELICASE (EUROFUNG)"/>
    <property type="match status" value="1"/>
</dbReference>
<dbReference type="GO" id="GO:0006281">
    <property type="term" value="P:DNA repair"/>
    <property type="evidence" value="ECO:0007669"/>
    <property type="project" value="TreeGrafter"/>
</dbReference>
<dbReference type="Gene3D" id="3.40.50.10810">
    <property type="entry name" value="Tandem AAA-ATPase domain"/>
    <property type="match status" value="1"/>
</dbReference>
<sequence length="451" mass="51109">MSTPLWNGFVYEQHQVTGVRWMKEREAAPSHRGGLLCDEMGLGKTIQMIGLLKETGLKSNLFFGPLPVLEQWRATATKAGINCWIATGGAWKPPSKVSLRAPNLYLVNYEAAIKNPDLFDRPWDRIICDEAHRMANKGASWTLIKEIECSIHWFLTATPIVNKTSDVNALFEMLGLNYNPSLLSIYVLARSMEKMRPILPNLPKKEIQMTHILDFDTEDEADFYRGIQGDIKRRFRALADEGGAGALDKLKLIMRLRQISLHPQIYIEGRRKALGPTLYTRPDWIDPSTKFQGIRDLVEKDGEPKKWIIFCHFHKEMELLKEFLGFSDKIDTIWLYHGGLSAGQRTTVLEQTANPNGGKHEILLIQLQSGGTGLNLQHFQSIVFSGPWWTAALMDQAIGRAVRIGQKAQVVVHHMILKEEQGLNIDRLMKNKAEAKGKLCMEFLEAADHTV</sequence>
<dbReference type="InterPro" id="IPR014001">
    <property type="entry name" value="Helicase_ATP-bd"/>
</dbReference>
<dbReference type="SUPFAM" id="SSF52540">
    <property type="entry name" value="P-loop containing nucleoside triphosphate hydrolases"/>
    <property type="match status" value="2"/>
</dbReference>
<evidence type="ECO:0000256" key="3">
    <source>
        <dbReference type="ARBA" id="ARBA00022840"/>
    </source>
</evidence>
<keyword evidence="2" id="KW-0378">Hydrolase</keyword>